<comment type="caution">
    <text evidence="1">The sequence shown here is derived from an EMBL/GenBank/DDBJ whole genome shotgun (WGS) entry which is preliminary data.</text>
</comment>
<name>A0AAD7D2S5_MYCRO</name>
<dbReference type="Proteomes" id="UP001221757">
    <property type="component" value="Unassembled WGS sequence"/>
</dbReference>
<proteinExistence type="predicted"/>
<gene>
    <name evidence="1" type="ORF">B0H17DRAFT_945626</name>
</gene>
<evidence type="ECO:0000313" key="2">
    <source>
        <dbReference type="Proteomes" id="UP001221757"/>
    </source>
</evidence>
<reference evidence="1" key="1">
    <citation type="submission" date="2023-03" db="EMBL/GenBank/DDBJ databases">
        <title>Massive genome expansion in bonnet fungi (Mycena s.s.) driven by repeated elements and novel gene families across ecological guilds.</title>
        <authorList>
            <consortium name="Lawrence Berkeley National Laboratory"/>
            <person name="Harder C.B."/>
            <person name="Miyauchi S."/>
            <person name="Viragh M."/>
            <person name="Kuo A."/>
            <person name="Thoen E."/>
            <person name="Andreopoulos B."/>
            <person name="Lu D."/>
            <person name="Skrede I."/>
            <person name="Drula E."/>
            <person name="Henrissat B."/>
            <person name="Morin E."/>
            <person name="Kohler A."/>
            <person name="Barry K."/>
            <person name="LaButti K."/>
            <person name="Morin E."/>
            <person name="Salamov A."/>
            <person name="Lipzen A."/>
            <person name="Mereny Z."/>
            <person name="Hegedus B."/>
            <person name="Baldrian P."/>
            <person name="Stursova M."/>
            <person name="Weitz H."/>
            <person name="Taylor A."/>
            <person name="Grigoriev I.V."/>
            <person name="Nagy L.G."/>
            <person name="Martin F."/>
            <person name="Kauserud H."/>
        </authorList>
    </citation>
    <scope>NUCLEOTIDE SEQUENCE</scope>
    <source>
        <strain evidence="1">CBHHK067</strain>
    </source>
</reference>
<dbReference type="EMBL" id="JARKIE010000146">
    <property type="protein sequence ID" value="KAJ7676113.1"/>
    <property type="molecule type" value="Genomic_DNA"/>
</dbReference>
<dbReference type="AlphaFoldDB" id="A0AAD7D2S5"/>
<protein>
    <submittedName>
        <fullName evidence="1">Uncharacterized protein</fullName>
    </submittedName>
</protein>
<sequence length="311" mass="35742">MTYEFDLWSIPWGYKWSLVFLHDGYLVMSHFTEVRICYWATTVPKICYMCHVLSHAIEHGVTFKIGVKSTTAAKYRPLTSDTASNLVNKRLFEPASKAPRLARDLSPLELFTAWAEILDSIAKKPNARELIRHGGGGSWIMCYFSYLFLVRDFMSGPLIQVVAHRSSGNDSGDQFPLDVSWDELLECDLYNVFSYVAGDTHVDDKTIFPVDDVMLEHSAHYYYEWNEGCNRIYCHLAEELVAGRGVMCTQHEWKVYLKSTNHGCHVPPPDSIATRAFMEEGWERLADVFGGRWDKSKLGDIEVKQVFRPRF</sequence>
<evidence type="ECO:0000313" key="1">
    <source>
        <dbReference type="EMBL" id="KAJ7676113.1"/>
    </source>
</evidence>
<organism evidence="1 2">
    <name type="scientific">Mycena rosella</name>
    <name type="common">Pink bonnet</name>
    <name type="synonym">Agaricus rosellus</name>
    <dbReference type="NCBI Taxonomy" id="1033263"/>
    <lineage>
        <taxon>Eukaryota</taxon>
        <taxon>Fungi</taxon>
        <taxon>Dikarya</taxon>
        <taxon>Basidiomycota</taxon>
        <taxon>Agaricomycotina</taxon>
        <taxon>Agaricomycetes</taxon>
        <taxon>Agaricomycetidae</taxon>
        <taxon>Agaricales</taxon>
        <taxon>Marasmiineae</taxon>
        <taxon>Mycenaceae</taxon>
        <taxon>Mycena</taxon>
    </lineage>
</organism>
<accession>A0AAD7D2S5</accession>
<keyword evidence="2" id="KW-1185">Reference proteome</keyword>